<reference evidence="2" key="1">
    <citation type="submission" date="2020-01" db="EMBL/GenBank/DDBJ databases">
        <title>Development of genomics and gene disruption for Polysphondylium violaceum indicates a role for the polyketide synthase stlB in stalk morphogenesis.</title>
        <authorList>
            <person name="Narita B."/>
            <person name="Kawabe Y."/>
            <person name="Kin K."/>
            <person name="Saito T."/>
            <person name="Gibbs R."/>
            <person name="Kuspa A."/>
            <person name="Muzny D."/>
            <person name="Queller D."/>
            <person name="Richards S."/>
            <person name="Strassman J."/>
            <person name="Sucgang R."/>
            <person name="Worley K."/>
            <person name="Schaap P."/>
        </authorList>
    </citation>
    <scope>NUCLEOTIDE SEQUENCE</scope>
    <source>
        <strain evidence="2">QSvi11</strain>
    </source>
</reference>
<dbReference type="SMART" id="SM00324">
    <property type="entry name" value="RhoGAP"/>
    <property type="match status" value="1"/>
</dbReference>
<sequence>MTTLRINNVFPYLDFLLTSLEKNGVNENKLYDDKGNESKIIQLYARIKTMQSFGDFRRDINDNLYTPHDIAWTVFRILRDLNDSIFSEKLYKLWIVVYYDIQDEVEKIEQFKTYILDLPDLHIAILIKLFSIFRKITIDNATATNLSPEYIGDLFATALMRFHWENEVDRWGNMVHSSLIINSFILHYNEIFSEISLIYKDKEQRAKNNAEAFMNYVNLKYLSLDKHFRGVYERVIPQNESHHFYNGELLKTLKVETNGKMIATRKKSRPPIPLFSGPFI</sequence>
<dbReference type="Proteomes" id="UP000695562">
    <property type="component" value="Unassembled WGS sequence"/>
</dbReference>
<dbReference type="InterPro" id="IPR008936">
    <property type="entry name" value="Rho_GTPase_activation_prot"/>
</dbReference>
<dbReference type="InterPro" id="IPR000198">
    <property type="entry name" value="RhoGAP_dom"/>
</dbReference>
<dbReference type="Pfam" id="PF00620">
    <property type="entry name" value="RhoGAP"/>
    <property type="match status" value="1"/>
</dbReference>
<dbReference type="AlphaFoldDB" id="A0A8J4UX82"/>
<evidence type="ECO:0000313" key="3">
    <source>
        <dbReference type="Proteomes" id="UP000695562"/>
    </source>
</evidence>
<evidence type="ECO:0000259" key="1">
    <source>
        <dbReference type="PROSITE" id="PS50238"/>
    </source>
</evidence>
<dbReference type="GO" id="GO:0007165">
    <property type="term" value="P:signal transduction"/>
    <property type="evidence" value="ECO:0007669"/>
    <property type="project" value="InterPro"/>
</dbReference>
<accession>A0A8J4UX82</accession>
<dbReference type="EMBL" id="AJWJ01000533">
    <property type="protein sequence ID" value="KAF2070153.1"/>
    <property type="molecule type" value="Genomic_DNA"/>
</dbReference>
<proteinExistence type="predicted"/>
<organism evidence="2 3">
    <name type="scientific">Polysphondylium violaceum</name>
    <dbReference type="NCBI Taxonomy" id="133409"/>
    <lineage>
        <taxon>Eukaryota</taxon>
        <taxon>Amoebozoa</taxon>
        <taxon>Evosea</taxon>
        <taxon>Eumycetozoa</taxon>
        <taxon>Dictyostelia</taxon>
        <taxon>Dictyosteliales</taxon>
        <taxon>Dictyosteliaceae</taxon>
        <taxon>Polysphondylium</taxon>
    </lineage>
</organism>
<dbReference type="PROSITE" id="PS50238">
    <property type="entry name" value="RHOGAP"/>
    <property type="match status" value="1"/>
</dbReference>
<keyword evidence="3" id="KW-1185">Reference proteome</keyword>
<dbReference type="SUPFAM" id="SSF48350">
    <property type="entry name" value="GTPase activation domain, GAP"/>
    <property type="match status" value="1"/>
</dbReference>
<evidence type="ECO:0000313" key="2">
    <source>
        <dbReference type="EMBL" id="KAF2070153.1"/>
    </source>
</evidence>
<protein>
    <recommendedName>
        <fullName evidence="1">Rho-GAP domain-containing protein</fullName>
    </recommendedName>
</protein>
<dbReference type="OrthoDB" id="29546at2759"/>
<comment type="caution">
    <text evidence="2">The sequence shown here is derived from an EMBL/GenBank/DDBJ whole genome shotgun (WGS) entry which is preliminary data.</text>
</comment>
<name>A0A8J4UX82_9MYCE</name>
<dbReference type="Gene3D" id="1.10.555.10">
    <property type="entry name" value="Rho GTPase activation protein"/>
    <property type="match status" value="1"/>
</dbReference>
<feature type="domain" description="Rho-GAP" evidence="1">
    <location>
        <begin position="1"/>
        <end position="192"/>
    </location>
</feature>
<gene>
    <name evidence="2" type="ORF">CYY_008525</name>
</gene>